<feature type="region of interest" description="Disordered" evidence="1">
    <location>
        <begin position="1"/>
        <end position="21"/>
    </location>
</feature>
<evidence type="ECO:0000313" key="2">
    <source>
        <dbReference type="EMBL" id="CAE2297312.1"/>
    </source>
</evidence>
<accession>A0A7S4NMQ6</accession>
<proteinExistence type="predicted"/>
<name>A0A7S4NMQ6_GUITH</name>
<evidence type="ECO:0000256" key="1">
    <source>
        <dbReference type="SAM" id="MobiDB-lite"/>
    </source>
</evidence>
<dbReference type="AlphaFoldDB" id="A0A7S4NMQ6"/>
<dbReference type="EMBL" id="HBKN01017902">
    <property type="protein sequence ID" value="CAE2297312.1"/>
    <property type="molecule type" value="Transcribed_RNA"/>
</dbReference>
<organism evidence="2">
    <name type="scientific">Guillardia theta</name>
    <name type="common">Cryptophyte</name>
    <name type="synonym">Cryptomonas phi</name>
    <dbReference type="NCBI Taxonomy" id="55529"/>
    <lineage>
        <taxon>Eukaryota</taxon>
        <taxon>Cryptophyceae</taxon>
        <taxon>Pyrenomonadales</taxon>
        <taxon>Geminigeraceae</taxon>
        <taxon>Guillardia</taxon>
    </lineage>
</organism>
<sequence>MMPSPYPLRPPRGSNKLSHRQSDGVKEGRCYLEMWTRQAIFACLLALNIWGVEAFSLSLYFTARRTVASSGVSRLLDQKSTCCLAASHYPLPGCRGSYTHPYKQLAPQSEGSEECQTWKVLQRLPDQRACAGLFLKTLFLLLLVLSPLPNIADAHPSGNIWGHGAGALTAAGSNKLWNELSETELEAASKLGYDELTWDLDGKVPVDRLLWKDLTRSQQEAAKVLNFNQKFWDEDVFVDIYERSWNELTEEQKKAAKVLGYKKSSWNKNLDVWSDTVSWKQLNAKQKEAAGIIGYTEKEWNESRHVYDKEWNQLSPQQKEAAKTLGYTVKRWNENQHVWSDDVLWKQLNDKQKKAAHALGFNEISWDRATKTGSHSYDREETRKKQERQSWLVVRWKSWIWKQTIGKKYCWVRGAVGGNWVRKIVGEQYDFFRGSKYCNYPN</sequence>
<protein>
    <submittedName>
        <fullName evidence="2">Uncharacterized protein</fullName>
    </submittedName>
</protein>
<gene>
    <name evidence="2" type="ORF">GTHE00462_LOCUS14107</name>
</gene>
<feature type="compositionally biased region" description="Pro residues" evidence="1">
    <location>
        <begin position="1"/>
        <end position="10"/>
    </location>
</feature>
<reference evidence="2" key="1">
    <citation type="submission" date="2021-01" db="EMBL/GenBank/DDBJ databases">
        <authorList>
            <person name="Corre E."/>
            <person name="Pelletier E."/>
            <person name="Niang G."/>
            <person name="Scheremetjew M."/>
            <person name="Finn R."/>
            <person name="Kale V."/>
            <person name="Holt S."/>
            <person name="Cochrane G."/>
            <person name="Meng A."/>
            <person name="Brown T."/>
            <person name="Cohen L."/>
        </authorList>
    </citation>
    <scope>NUCLEOTIDE SEQUENCE</scope>
    <source>
        <strain evidence="2">CCMP 2712</strain>
    </source>
</reference>